<proteinExistence type="inferred from homology"/>
<organism evidence="10 11">
    <name type="scientific">Candidatus Nealsonbacteria bacterium CG08_land_8_20_14_0_20_43_11</name>
    <dbReference type="NCBI Taxonomy" id="1974706"/>
    <lineage>
        <taxon>Bacteria</taxon>
        <taxon>Candidatus Nealsoniibacteriota</taxon>
    </lineage>
</organism>
<dbReference type="EMBL" id="PEYE01000040">
    <property type="protein sequence ID" value="PIS38658.1"/>
    <property type="molecule type" value="Genomic_DNA"/>
</dbReference>
<keyword evidence="4 8" id="KW-0689">Ribosomal protein</keyword>
<evidence type="ECO:0000256" key="6">
    <source>
        <dbReference type="ARBA" id="ARBA00024998"/>
    </source>
</evidence>
<feature type="domain" description="KH type-2" evidence="9">
    <location>
        <begin position="38"/>
        <end position="120"/>
    </location>
</feature>
<dbReference type="Pfam" id="PF00189">
    <property type="entry name" value="Ribosomal_S3_C"/>
    <property type="match status" value="1"/>
</dbReference>
<dbReference type="Proteomes" id="UP000229390">
    <property type="component" value="Unassembled WGS sequence"/>
</dbReference>
<evidence type="ECO:0000259" key="9">
    <source>
        <dbReference type="PROSITE" id="PS50823"/>
    </source>
</evidence>
<dbReference type="SUPFAM" id="SSF54821">
    <property type="entry name" value="Ribosomal protein S3 C-terminal domain"/>
    <property type="match status" value="1"/>
</dbReference>
<evidence type="ECO:0000256" key="1">
    <source>
        <dbReference type="ARBA" id="ARBA00010761"/>
    </source>
</evidence>
<dbReference type="AlphaFoldDB" id="A0A2M6T069"/>
<dbReference type="PANTHER" id="PTHR11760:SF19">
    <property type="entry name" value="SMALL RIBOSOMAL SUBUNIT PROTEIN US3C"/>
    <property type="match status" value="1"/>
</dbReference>
<gene>
    <name evidence="8" type="primary">rpsC</name>
    <name evidence="10" type="ORF">COT34_02505</name>
</gene>
<reference evidence="11" key="1">
    <citation type="submission" date="2017-09" db="EMBL/GenBank/DDBJ databases">
        <title>Depth-based differentiation of microbial function through sediment-hosted aquifers and enrichment of novel symbionts in the deep terrestrial subsurface.</title>
        <authorList>
            <person name="Probst A.J."/>
            <person name="Ladd B."/>
            <person name="Jarett J.K."/>
            <person name="Geller-Mcgrath D.E."/>
            <person name="Sieber C.M.K."/>
            <person name="Emerson J.B."/>
            <person name="Anantharaman K."/>
            <person name="Thomas B.C."/>
            <person name="Malmstrom R."/>
            <person name="Stieglmeier M."/>
            <person name="Klingl A."/>
            <person name="Woyke T."/>
            <person name="Ryan C.M."/>
            <person name="Banfield J.F."/>
        </authorList>
    </citation>
    <scope>NUCLEOTIDE SEQUENCE [LARGE SCALE GENOMIC DNA]</scope>
</reference>
<dbReference type="HAMAP" id="MF_01309_B">
    <property type="entry name" value="Ribosomal_uS3_B"/>
    <property type="match status" value="1"/>
</dbReference>
<accession>A0A2M6T069</accession>
<keyword evidence="2 8" id="KW-0699">rRNA-binding</keyword>
<comment type="function">
    <text evidence="6 8">Binds the lower part of the 30S subunit head. Binds mRNA in the 70S ribosome, positioning it for translation.</text>
</comment>
<evidence type="ECO:0000256" key="4">
    <source>
        <dbReference type="ARBA" id="ARBA00022980"/>
    </source>
</evidence>
<dbReference type="InterPro" id="IPR036419">
    <property type="entry name" value="Ribosomal_S3_C_sf"/>
</dbReference>
<protein>
    <recommendedName>
        <fullName evidence="7 8">Small ribosomal subunit protein uS3</fullName>
    </recommendedName>
</protein>
<evidence type="ECO:0000313" key="10">
    <source>
        <dbReference type="EMBL" id="PIS38658.1"/>
    </source>
</evidence>
<dbReference type="InterPro" id="IPR057258">
    <property type="entry name" value="Ribosomal_uS3"/>
</dbReference>
<dbReference type="PROSITE" id="PS50823">
    <property type="entry name" value="KH_TYPE_2"/>
    <property type="match status" value="1"/>
</dbReference>
<dbReference type="GO" id="GO:0019843">
    <property type="term" value="F:rRNA binding"/>
    <property type="evidence" value="ECO:0007669"/>
    <property type="project" value="UniProtKB-UniRule"/>
</dbReference>
<comment type="caution">
    <text evidence="10">The sequence shown here is derived from an EMBL/GenBank/DDBJ whole genome shotgun (WGS) entry which is preliminary data.</text>
</comment>
<dbReference type="GO" id="GO:0022627">
    <property type="term" value="C:cytosolic small ribosomal subunit"/>
    <property type="evidence" value="ECO:0007669"/>
    <property type="project" value="TreeGrafter"/>
</dbReference>
<evidence type="ECO:0000256" key="2">
    <source>
        <dbReference type="ARBA" id="ARBA00022730"/>
    </source>
</evidence>
<evidence type="ECO:0000256" key="7">
    <source>
        <dbReference type="ARBA" id="ARBA00035257"/>
    </source>
</evidence>
<keyword evidence="3 8" id="KW-0694">RNA-binding</keyword>
<dbReference type="Pfam" id="PF07650">
    <property type="entry name" value="KH_2"/>
    <property type="match status" value="1"/>
</dbReference>
<dbReference type="Gene3D" id="3.30.300.20">
    <property type="match status" value="1"/>
</dbReference>
<evidence type="ECO:0000256" key="5">
    <source>
        <dbReference type="ARBA" id="ARBA00023274"/>
    </source>
</evidence>
<keyword evidence="5 8" id="KW-0687">Ribonucleoprotein</keyword>
<sequence length="223" mass="25734">MTHKVHPKAMRIRETADWFSRGFYKKSFPEYLREDVEIRKFLEKKLGSAGIEKIEIERFAERLNVIVFCSRPGLIIGRGGEGVELLKKGVAKLLSRLKSFDPSRHLPAKEEIRIEIREIKDVWASAALVGQMVAQKIEKRMPFRRALKEAIEKVMTQKTVMGVRIQVSGRLNGVEIARREWLQKGKLPRQNLRAMIDYAGVTAYCTYGVIGIKVWIYKGEKFD</sequence>
<dbReference type="GO" id="GO:0003735">
    <property type="term" value="F:structural constituent of ribosome"/>
    <property type="evidence" value="ECO:0007669"/>
    <property type="project" value="InterPro"/>
</dbReference>
<dbReference type="PANTHER" id="PTHR11760">
    <property type="entry name" value="30S/40S RIBOSOMAL PROTEIN S3"/>
    <property type="match status" value="1"/>
</dbReference>
<dbReference type="SUPFAM" id="SSF54814">
    <property type="entry name" value="Prokaryotic type KH domain (KH-domain type II)"/>
    <property type="match status" value="1"/>
</dbReference>
<dbReference type="FunFam" id="3.30.300.20:FF:000001">
    <property type="entry name" value="30S ribosomal protein S3"/>
    <property type="match status" value="1"/>
</dbReference>
<comment type="subunit">
    <text evidence="8">Part of the 30S ribosomal subunit. Forms a tight complex with proteins S10 and S14.</text>
</comment>
<dbReference type="InterPro" id="IPR004044">
    <property type="entry name" value="KH_dom_type_2"/>
</dbReference>
<dbReference type="InterPro" id="IPR015946">
    <property type="entry name" value="KH_dom-like_a/b"/>
</dbReference>
<dbReference type="Gene3D" id="3.30.1140.32">
    <property type="entry name" value="Ribosomal protein S3, C-terminal domain"/>
    <property type="match status" value="1"/>
</dbReference>
<dbReference type="InterPro" id="IPR005704">
    <property type="entry name" value="Ribosomal_uS3_bac-typ"/>
</dbReference>
<dbReference type="CDD" id="cd02412">
    <property type="entry name" value="KH-II_30S_S3"/>
    <property type="match status" value="1"/>
</dbReference>
<evidence type="ECO:0000256" key="8">
    <source>
        <dbReference type="HAMAP-Rule" id="MF_01309"/>
    </source>
</evidence>
<name>A0A2M6T069_9BACT</name>
<comment type="similarity">
    <text evidence="1 8">Belongs to the universal ribosomal protein uS3 family.</text>
</comment>
<evidence type="ECO:0000313" key="11">
    <source>
        <dbReference type="Proteomes" id="UP000229390"/>
    </source>
</evidence>
<dbReference type="NCBIfam" id="TIGR01009">
    <property type="entry name" value="rpsC_bact"/>
    <property type="match status" value="1"/>
</dbReference>
<dbReference type="GO" id="GO:0003729">
    <property type="term" value="F:mRNA binding"/>
    <property type="evidence" value="ECO:0007669"/>
    <property type="project" value="UniProtKB-UniRule"/>
</dbReference>
<dbReference type="GO" id="GO:0006412">
    <property type="term" value="P:translation"/>
    <property type="evidence" value="ECO:0007669"/>
    <property type="project" value="UniProtKB-UniRule"/>
</dbReference>
<evidence type="ECO:0000256" key="3">
    <source>
        <dbReference type="ARBA" id="ARBA00022884"/>
    </source>
</evidence>
<dbReference type="InterPro" id="IPR001351">
    <property type="entry name" value="Ribosomal_uS3_C"/>
</dbReference>
<dbReference type="InterPro" id="IPR009019">
    <property type="entry name" value="KH_sf_prok-type"/>
</dbReference>